<dbReference type="eggNOG" id="COG0792">
    <property type="taxonomic scope" value="Bacteria"/>
</dbReference>
<evidence type="ECO:0000256" key="1">
    <source>
        <dbReference type="ARBA" id="ARBA00006738"/>
    </source>
</evidence>
<reference evidence="2 3" key="1">
    <citation type="submission" date="2013-06" db="EMBL/GenBank/DDBJ databases">
        <authorList>
            <person name="Weinstock G."/>
            <person name="Sodergren E."/>
            <person name="Lobos E.A."/>
            <person name="Fulton L."/>
            <person name="Fulton R."/>
            <person name="Courtney L."/>
            <person name="Fronick C."/>
            <person name="O'Laughlin M."/>
            <person name="Godfrey J."/>
            <person name="Wilson R.M."/>
            <person name="Miner T."/>
            <person name="Farmer C."/>
            <person name="Delehaunty K."/>
            <person name="Cordes M."/>
            <person name="Minx P."/>
            <person name="Tomlinson C."/>
            <person name="Chen J."/>
            <person name="Wollam A."/>
            <person name="Pepin K.H."/>
            <person name="Bhonagiri V."/>
            <person name="Zhang X."/>
            <person name="Warren W."/>
            <person name="Mitreva M."/>
            <person name="Mardis E.R."/>
            <person name="Wilson R.K."/>
        </authorList>
    </citation>
    <scope>NUCLEOTIDE SEQUENCE [LARGE SCALE GENOMIC DNA]</scope>
    <source>
        <strain evidence="2 3">ATCC 29099</strain>
    </source>
</reference>
<sequence length="155" mass="17981">VKTSLSQWEYKHPMRFSTQTNKILLFAGESRKAKMNTRKIGTVQEQRVAGWLKQHGYDIVEHNFSCRFGEIDLIARKDGYLIFVEVKYRSNRGYGSPCEAVDHRKQKRISNAAAFYLRRYGYPMDQPCRFDVAQVSADAVELMENAFAYCGNFSM</sequence>
<dbReference type="InterPro" id="IPR011335">
    <property type="entry name" value="Restrct_endonuc-II-like"/>
</dbReference>
<dbReference type="NCBIfam" id="NF009150">
    <property type="entry name" value="PRK12497.1-3"/>
    <property type="match status" value="1"/>
</dbReference>
<dbReference type="Pfam" id="PF02021">
    <property type="entry name" value="UPF0102"/>
    <property type="match status" value="1"/>
</dbReference>
<proteinExistence type="inferred from homology"/>
<dbReference type="AlphaFoldDB" id="U2R297"/>
<name>U2R297_EUBRA</name>
<dbReference type="HAMAP" id="MF_00048">
    <property type="entry name" value="UPF0102"/>
    <property type="match status" value="1"/>
</dbReference>
<dbReference type="NCBIfam" id="TIGR00252">
    <property type="entry name" value="YraN family protein"/>
    <property type="match status" value="1"/>
</dbReference>
<dbReference type="InterPro" id="IPR003509">
    <property type="entry name" value="UPF0102_YraN-like"/>
</dbReference>
<protein>
    <submittedName>
        <fullName evidence="2">TIGR00252 family protein</fullName>
    </submittedName>
</protein>
<dbReference type="InterPro" id="IPR011856">
    <property type="entry name" value="tRNA_endonuc-like_dom_sf"/>
</dbReference>
<feature type="non-terminal residue" evidence="2">
    <location>
        <position position="1"/>
    </location>
</feature>
<comment type="similarity">
    <text evidence="1">Belongs to the UPF0102 family.</text>
</comment>
<dbReference type="PANTHER" id="PTHR34039">
    <property type="entry name" value="UPF0102 PROTEIN YRAN"/>
    <property type="match status" value="1"/>
</dbReference>
<organism evidence="2 3">
    <name type="scientific">Eubacterium ramulus ATCC 29099</name>
    <dbReference type="NCBI Taxonomy" id="1256908"/>
    <lineage>
        <taxon>Bacteria</taxon>
        <taxon>Bacillati</taxon>
        <taxon>Bacillota</taxon>
        <taxon>Clostridia</taxon>
        <taxon>Eubacteriales</taxon>
        <taxon>Eubacteriaceae</taxon>
        <taxon>Eubacterium</taxon>
    </lineage>
</organism>
<dbReference type="HOGENOM" id="CLU_115353_2_1_9"/>
<dbReference type="Gene3D" id="3.40.1350.10">
    <property type="match status" value="1"/>
</dbReference>
<keyword evidence="3" id="KW-1185">Reference proteome</keyword>
<evidence type="ECO:0000313" key="3">
    <source>
        <dbReference type="Proteomes" id="UP000016608"/>
    </source>
</evidence>
<dbReference type="PANTHER" id="PTHR34039:SF1">
    <property type="entry name" value="UPF0102 PROTEIN YRAN"/>
    <property type="match status" value="1"/>
</dbReference>
<dbReference type="GO" id="GO:0003676">
    <property type="term" value="F:nucleic acid binding"/>
    <property type="evidence" value="ECO:0007669"/>
    <property type="project" value="InterPro"/>
</dbReference>
<dbReference type="RefSeq" id="WP_021739616.1">
    <property type="nucleotide sequence ID" value="NZ_KI271144.1"/>
</dbReference>
<dbReference type="GeneID" id="42787003"/>
<accession>U2R297</accession>
<dbReference type="CDD" id="cd20736">
    <property type="entry name" value="PoNe_Nuclease"/>
    <property type="match status" value="1"/>
</dbReference>
<evidence type="ECO:0000313" key="2">
    <source>
        <dbReference type="EMBL" id="ERK47763.1"/>
    </source>
</evidence>
<gene>
    <name evidence="2" type="ORF">HMPREF0373_01231</name>
</gene>
<dbReference type="PATRIC" id="fig|1256908.3.peg.1134"/>
<dbReference type="EMBL" id="AWVJ01000080">
    <property type="protein sequence ID" value="ERK47763.1"/>
    <property type="molecule type" value="Genomic_DNA"/>
</dbReference>
<dbReference type="SUPFAM" id="SSF52980">
    <property type="entry name" value="Restriction endonuclease-like"/>
    <property type="match status" value="1"/>
</dbReference>
<dbReference type="Proteomes" id="UP000016608">
    <property type="component" value="Unassembled WGS sequence"/>
</dbReference>
<comment type="caution">
    <text evidence="2">The sequence shown here is derived from an EMBL/GenBank/DDBJ whole genome shotgun (WGS) entry which is preliminary data.</text>
</comment>